<dbReference type="Proteomes" id="UP000318529">
    <property type="component" value="Unassembled WGS sequence"/>
</dbReference>
<reference evidence="1 2" key="1">
    <citation type="submission" date="2019-06" db="EMBL/GenBank/DDBJ databases">
        <title>Genomic Encyclopedia of Type Strains, Phase IV (KMG-V): Genome sequencing to study the core and pangenomes of soil and plant-associated prokaryotes.</title>
        <authorList>
            <person name="Whitman W."/>
        </authorList>
    </citation>
    <scope>NUCLEOTIDE SEQUENCE [LARGE SCALE GENOMIC DNA]</scope>
    <source>
        <strain evidence="1 2">BR 11650</strain>
    </source>
</reference>
<dbReference type="Pfam" id="PF03864">
    <property type="entry name" value="Phage_cap_E"/>
    <property type="match status" value="1"/>
</dbReference>
<dbReference type="Gene3D" id="3.15.30.10">
    <property type="entry name" value="putative capsid protein of prophage domain like"/>
    <property type="match status" value="1"/>
</dbReference>
<dbReference type="HAMAP" id="MF_04133">
    <property type="entry name" value="CAPSID_LAMBDA"/>
    <property type="match status" value="1"/>
</dbReference>
<evidence type="ECO:0000313" key="2">
    <source>
        <dbReference type="Proteomes" id="UP000318529"/>
    </source>
</evidence>
<dbReference type="InterPro" id="IPR005564">
    <property type="entry name" value="Major_capsid_GpE"/>
</dbReference>
<comment type="caution">
    <text evidence="1">The sequence shown here is derived from an EMBL/GenBank/DDBJ whole genome shotgun (WGS) entry which is preliminary data.</text>
</comment>
<dbReference type="EMBL" id="VITH01000019">
    <property type="protein sequence ID" value="TWA76442.1"/>
    <property type="molecule type" value="Genomic_DNA"/>
</dbReference>
<accession>A0A560BUZ5</accession>
<dbReference type="Gene3D" id="3.30.1930.10">
    <property type="entry name" value="capsid protein of prophage domain"/>
    <property type="match status" value="1"/>
</dbReference>
<dbReference type="AlphaFoldDB" id="A0A560BUZ5"/>
<gene>
    <name evidence="1" type="ORF">FBZ83_11993</name>
</gene>
<evidence type="ECO:0000313" key="1">
    <source>
        <dbReference type="EMBL" id="TWA76442.1"/>
    </source>
</evidence>
<name>A0A560BUZ5_AZOBR</name>
<organism evidence="1 2">
    <name type="scientific">Azospirillum brasilense</name>
    <dbReference type="NCBI Taxonomy" id="192"/>
    <lineage>
        <taxon>Bacteria</taxon>
        <taxon>Pseudomonadati</taxon>
        <taxon>Pseudomonadota</taxon>
        <taxon>Alphaproteobacteria</taxon>
        <taxon>Rhodospirillales</taxon>
        <taxon>Azospirillaceae</taxon>
        <taxon>Azospirillum</taxon>
    </lineage>
</organism>
<protein>
    <submittedName>
        <fullName evidence="1">Major capsid protein E</fullName>
    </submittedName>
</protein>
<sequence>MNIYDTAVLNGVVQSLKRPKAFLLNTVFGTIQTETAEQIAVDILIGNRRVAPFVSPLVAGKVLTQDGFTTKLYKPAYIKPKSVVDPNRAFKRQAGEQIGGTLNPQQRLMATVRGIIEDHADQITRRLELMAAEALRLSQVTVTGEGFETQVVSFGRSAALTVALTGTDKWSDAASTPLDDLEAWAELVHKTEGAVINTIVMDSDAWAAFRTNAQVQKLLDIRRAAGTPVELGPSTYVGGAQFKGNIGSFDIWVYSEYYEDPATGTLTPLLPSGTVLGFGPNIEGVQAFGAIRDEAAGLQALPIFVKSWVQEDPSARFVMSQSAPLVYPRRPNGSFAATVL</sequence>
<dbReference type="RefSeq" id="WP_145690070.1">
    <property type="nucleotide sequence ID" value="NZ_VITH01000019.1"/>
</dbReference>
<proteinExistence type="inferred from homology"/>